<keyword evidence="4" id="KW-1185">Reference proteome</keyword>
<evidence type="ECO:0000313" key="4">
    <source>
        <dbReference type="Proteomes" id="UP000521872"/>
    </source>
</evidence>
<accession>A0A8H4QWU2</accession>
<proteinExistence type="predicted"/>
<protein>
    <recommendedName>
        <fullName evidence="2">DUF5648 domain-containing protein</fullName>
    </recommendedName>
</protein>
<reference evidence="3 4" key="1">
    <citation type="submission" date="2019-12" db="EMBL/GenBank/DDBJ databases">
        <authorList>
            <person name="Floudas D."/>
            <person name="Bentzer J."/>
            <person name="Ahren D."/>
            <person name="Johansson T."/>
            <person name="Persson P."/>
            <person name="Tunlid A."/>
        </authorList>
    </citation>
    <scope>NUCLEOTIDE SEQUENCE [LARGE SCALE GENOMIC DNA]</scope>
    <source>
        <strain evidence="3 4">CBS 102.39</strain>
    </source>
</reference>
<evidence type="ECO:0000256" key="1">
    <source>
        <dbReference type="SAM" id="SignalP"/>
    </source>
</evidence>
<sequence length="79" mass="8716">MKLNLKTLLCSLYLLAAKSLAATVDVETRDALGVAAPQAYGDPRLLVPFFRLWNPALKDDFYTVSVNEKNNAIANLGYK</sequence>
<dbReference type="AlphaFoldDB" id="A0A8H4QWU2"/>
<dbReference type="InterPro" id="IPR043708">
    <property type="entry name" value="DUF5648"/>
</dbReference>
<gene>
    <name evidence="3" type="ORF">D9613_009951</name>
</gene>
<name>A0A8H4QWU2_9AGAR</name>
<dbReference type="EMBL" id="JAACJL010000017">
    <property type="protein sequence ID" value="KAF4618653.1"/>
    <property type="molecule type" value="Genomic_DNA"/>
</dbReference>
<feature type="chain" id="PRO_5034331339" description="DUF5648 domain-containing protein" evidence="1">
    <location>
        <begin position="22"/>
        <end position="79"/>
    </location>
</feature>
<dbReference type="Pfam" id="PF18885">
    <property type="entry name" value="DUF5648"/>
    <property type="match status" value="1"/>
</dbReference>
<evidence type="ECO:0000259" key="2">
    <source>
        <dbReference type="Pfam" id="PF18885"/>
    </source>
</evidence>
<evidence type="ECO:0000313" key="3">
    <source>
        <dbReference type="EMBL" id="KAF4618653.1"/>
    </source>
</evidence>
<dbReference type="Proteomes" id="UP000521872">
    <property type="component" value="Unassembled WGS sequence"/>
</dbReference>
<feature type="domain" description="DUF5648" evidence="2">
    <location>
        <begin position="46"/>
        <end position="79"/>
    </location>
</feature>
<keyword evidence="1" id="KW-0732">Signal</keyword>
<comment type="caution">
    <text evidence="3">The sequence shown here is derived from an EMBL/GenBank/DDBJ whole genome shotgun (WGS) entry which is preliminary data.</text>
</comment>
<feature type="signal peptide" evidence="1">
    <location>
        <begin position="1"/>
        <end position="21"/>
    </location>
</feature>
<organism evidence="3 4">
    <name type="scientific">Agrocybe pediades</name>
    <dbReference type="NCBI Taxonomy" id="84607"/>
    <lineage>
        <taxon>Eukaryota</taxon>
        <taxon>Fungi</taxon>
        <taxon>Dikarya</taxon>
        <taxon>Basidiomycota</taxon>
        <taxon>Agaricomycotina</taxon>
        <taxon>Agaricomycetes</taxon>
        <taxon>Agaricomycetidae</taxon>
        <taxon>Agaricales</taxon>
        <taxon>Agaricineae</taxon>
        <taxon>Strophariaceae</taxon>
        <taxon>Agrocybe</taxon>
    </lineage>
</organism>